<dbReference type="InterPro" id="IPR025870">
    <property type="entry name" value="Glyoxalase-like_dom"/>
</dbReference>
<dbReference type="Proteomes" id="UP001242480">
    <property type="component" value="Unassembled WGS sequence"/>
</dbReference>
<evidence type="ECO:0000313" key="2">
    <source>
        <dbReference type="EMBL" id="MDQ0468408.1"/>
    </source>
</evidence>
<dbReference type="RefSeq" id="WP_307269595.1">
    <property type="nucleotide sequence ID" value="NZ_JAUSVX010000002.1"/>
</dbReference>
<name>A0ABU0J2C4_9HYPH</name>
<dbReference type="InterPro" id="IPR029068">
    <property type="entry name" value="Glyas_Bleomycin-R_OHBP_Dase"/>
</dbReference>
<gene>
    <name evidence="2" type="ORF">QO011_001408</name>
</gene>
<evidence type="ECO:0000313" key="3">
    <source>
        <dbReference type="Proteomes" id="UP001242480"/>
    </source>
</evidence>
<protein>
    <submittedName>
        <fullName evidence="2">Catechol 2,3-dioxygenase-like lactoylglutathione lyase family enzyme</fullName>
    </submittedName>
</protein>
<feature type="domain" description="Glyoxalase-like" evidence="1">
    <location>
        <begin position="7"/>
        <end position="188"/>
    </location>
</feature>
<dbReference type="PANTHER" id="PTHR40265">
    <property type="entry name" value="BLL2707 PROTEIN"/>
    <property type="match status" value="1"/>
</dbReference>
<keyword evidence="3" id="KW-1185">Reference proteome</keyword>
<dbReference type="EMBL" id="JAUSVX010000002">
    <property type="protein sequence ID" value="MDQ0468408.1"/>
    <property type="molecule type" value="Genomic_DNA"/>
</dbReference>
<evidence type="ECO:0000259" key="1">
    <source>
        <dbReference type="Pfam" id="PF13468"/>
    </source>
</evidence>
<sequence length="294" mass="31179">MTEPRGIDHLVLPVHDLDAAGAHYAALGFQVGARNRHPWGTENRIVQFPGAFLELIALGEDLRRAPATIDPAAPRFLGFIRDFLAGRGEGFAMLVLESRDAAADRAAFAAAGIDGGEPFFFERTAERPDGTRVRVAFSLAFAQSPAIPAAGFFVCQQHEPQNFWNPAFQQHPNGAAGLGGVVMLTEDARGPLGFLEAFSGAPPICVGARNIAIATPRGTLEAMTPACFRDVTGLDPGPGATPRLVAFKVQAPVEAMAARLEAAAIPHVRHRKHLAVAAADNFGAALVIEEPRAR</sequence>
<dbReference type="SUPFAM" id="SSF54593">
    <property type="entry name" value="Glyoxalase/Bleomycin resistance protein/Dihydroxybiphenyl dioxygenase"/>
    <property type="match status" value="1"/>
</dbReference>
<dbReference type="Gene3D" id="3.10.180.10">
    <property type="entry name" value="2,3-Dihydroxybiphenyl 1,2-Dioxygenase, domain 1"/>
    <property type="match status" value="1"/>
</dbReference>
<organism evidence="2 3">
    <name type="scientific">Labrys wisconsinensis</name>
    <dbReference type="NCBI Taxonomy" id="425677"/>
    <lineage>
        <taxon>Bacteria</taxon>
        <taxon>Pseudomonadati</taxon>
        <taxon>Pseudomonadota</taxon>
        <taxon>Alphaproteobacteria</taxon>
        <taxon>Hyphomicrobiales</taxon>
        <taxon>Xanthobacteraceae</taxon>
        <taxon>Labrys</taxon>
    </lineage>
</organism>
<comment type="caution">
    <text evidence="2">The sequence shown here is derived from an EMBL/GenBank/DDBJ whole genome shotgun (WGS) entry which is preliminary data.</text>
</comment>
<proteinExistence type="predicted"/>
<dbReference type="Pfam" id="PF13468">
    <property type="entry name" value="Glyoxalase_3"/>
    <property type="match status" value="1"/>
</dbReference>
<accession>A0ABU0J2C4</accession>
<dbReference type="PANTHER" id="PTHR40265:SF1">
    <property type="entry name" value="GLYOXALASE-LIKE DOMAIN-CONTAINING PROTEIN"/>
    <property type="match status" value="1"/>
</dbReference>
<reference evidence="2 3" key="1">
    <citation type="submission" date="2023-07" db="EMBL/GenBank/DDBJ databases">
        <title>Genomic Encyclopedia of Type Strains, Phase IV (KMG-IV): sequencing the most valuable type-strain genomes for metagenomic binning, comparative biology and taxonomic classification.</title>
        <authorList>
            <person name="Goeker M."/>
        </authorList>
    </citation>
    <scope>NUCLEOTIDE SEQUENCE [LARGE SCALE GENOMIC DNA]</scope>
    <source>
        <strain evidence="2 3">DSM 19619</strain>
    </source>
</reference>